<gene>
    <name evidence="3" type="ORF">HNR67_000173</name>
</gene>
<dbReference type="Proteomes" id="UP000533598">
    <property type="component" value="Unassembled WGS sequence"/>
</dbReference>
<dbReference type="AlphaFoldDB" id="A0A7W7C412"/>
<evidence type="ECO:0000256" key="1">
    <source>
        <dbReference type="SAM" id="SignalP"/>
    </source>
</evidence>
<feature type="chain" id="PRO_5030936460" description="Peptidase C51 domain-containing protein" evidence="1">
    <location>
        <begin position="36"/>
        <end position="231"/>
    </location>
</feature>
<reference evidence="3 4" key="1">
    <citation type="submission" date="2020-08" db="EMBL/GenBank/DDBJ databases">
        <title>Sequencing the genomes of 1000 actinobacteria strains.</title>
        <authorList>
            <person name="Klenk H.-P."/>
        </authorList>
    </citation>
    <scope>NUCLEOTIDE SEQUENCE [LARGE SCALE GENOMIC DNA]</scope>
    <source>
        <strain evidence="3 4">DSM 44230</strain>
    </source>
</reference>
<dbReference type="Pfam" id="PF05257">
    <property type="entry name" value="CHAP"/>
    <property type="match status" value="1"/>
</dbReference>
<dbReference type="RefSeq" id="WP_221489736.1">
    <property type="nucleotide sequence ID" value="NZ_BAAAUI010000013.1"/>
</dbReference>
<evidence type="ECO:0000313" key="4">
    <source>
        <dbReference type="Proteomes" id="UP000533598"/>
    </source>
</evidence>
<keyword evidence="4" id="KW-1185">Reference proteome</keyword>
<protein>
    <recommendedName>
        <fullName evidence="2">Peptidase C51 domain-containing protein</fullName>
    </recommendedName>
</protein>
<accession>A0A7W7C412</accession>
<evidence type="ECO:0000259" key="2">
    <source>
        <dbReference type="Pfam" id="PF05257"/>
    </source>
</evidence>
<comment type="caution">
    <text evidence="3">The sequence shown here is derived from an EMBL/GenBank/DDBJ whole genome shotgun (WGS) entry which is preliminary data.</text>
</comment>
<feature type="signal peptide" evidence="1">
    <location>
        <begin position="1"/>
        <end position="35"/>
    </location>
</feature>
<evidence type="ECO:0000313" key="3">
    <source>
        <dbReference type="EMBL" id="MBB4674055.1"/>
    </source>
</evidence>
<proteinExistence type="predicted"/>
<organism evidence="3 4">
    <name type="scientific">Crossiella cryophila</name>
    <dbReference type="NCBI Taxonomy" id="43355"/>
    <lineage>
        <taxon>Bacteria</taxon>
        <taxon>Bacillati</taxon>
        <taxon>Actinomycetota</taxon>
        <taxon>Actinomycetes</taxon>
        <taxon>Pseudonocardiales</taxon>
        <taxon>Pseudonocardiaceae</taxon>
        <taxon>Crossiella</taxon>
    </lineage>
</organism>
<sequence length="231" mass="24196">MEKTIPRRLVRGLTVLGVGASLLLASSVVTGPAIAAEDPDTVAPAVLAVEDLDGRPLTGEALREFLAQDAARTAATQPDTVPVAAAPAGTLADRDQIVRFAAAELGNGERPAGSNCTKYSSQCVAWCALFSTWVWRKAGVSIPQYPFTGDVYKWGQRNGKSYSKANLGSAVKGDVLLFGTGPSSPSTSTHIGIIESRSGSTVKMIEGNQQNAVRRVTRTLSGSTFYGGTRP</sequence>
<feature type="domain" description="Peptidase C51" evidence="2">
    <location>
        <begin position="119"/>
        <end position="208"/>
    </location>
</feature>
<dbReference type="InterPro" id="IPR007921">
    <property type="entry name" value="CHAP_dom"/>
</dbReference>
<name>A0A7W7C412_9PSEU</name>
<keyword evidence="1" id="KW-0732">Signal</keyword>
<dbReference type="Gene3D" id="3.90.1720.10">
    <property type="entry name" value="endopeptidase domain like (from Nostoc punctiforme)"/>
    <property type="match status" value="1"/>
</dbReference>
<dbReference type="EMBL" id="JACHMH010000001">
    <property type="protein sequence ID" value="MBB4674055.1"/>
    <property type="molecule type" value="Genomic_DNA"/>
</dbReference>